<organism evidence="1 2">
    <name type="scientific">Bacillus lumedeiriae</name>
    <dbReference type="NCBI Taxonomy" id="3058829"/>
    <lineage>
        <taxon>Bacteria</taxon>
        <taxon>Bacillati</taxon>
        <taxon>Bacillota</taxon>
        <taxon>Bacilli</taxon>
        <taxon>Bacillales</taxon>
        <taxon>Bacillaceae</taxon>
        <taxon>Bacillus</taxon>
    </lineage>
</organism>
<evidence type="ECO:0000313" key="2">
    <source>
        <dbReference type="Proteomes" id="UP001619911"/>
    </source>
</evidence>
<name>A0ABW8IBD2_9BACI</name>
<proteinExistence type="predicted"/>
<gene>
    <name evidence="1" type="ORF">QYG89_14240</name>
</gene>
<keyword evidence="2" id="KW-1185">Reference proteome</keyword>
<evidence type="ECO:0000313" key="1">
    <source>
        <dbReference type="EMBL" id="MFK2826811.1"/>
    </source>
</evidence>
<reference evidence="1 2" key="1">
    <citation type="submission" date="2023-07" db="EMBL/GenBank/DDBJ databases">
        <title>Bacillus lucianemedeirus sp. nov, a new species isolated from an immunobiological production facility.</title>
        <authorList>
            <person name="Costa L.V."/>
            <person name="Miranda R.V.S.L."/>
            <person name="Brandao M.L.L."/>
            <person name="Reis C.M.F."/>
            <person name="Frazao A.M."/>
            <person name="Cruz F.V."/>
            <person name="Baio P.V.P."/>
            <person name="Veras J.F.C."/>
            <person name="Ramos J.N."/>
            <person name="Vieira V."/>
        </authorList>
    </citation>
    <scope>NUCLEOTIDE SEQUENCE [LARGE SCALE GENOMIC DNA]</scope>
    <source>
        <strain evidence="1 2">B190/17</strain>
    </source>
</reference>
<dbReference type="EMBL" id="JAUIYO010000016">
    <property type="protein sequence ID" value="MFK2826811.1"/>
    <property type="molecule type" value="Genomic_DNA"/>
</dbReference>
<dbReference type="RefSeq" id="WP_404318476.1">
    <property type="nucleotide sequence ID" value="NZ_JAUIYO010000016.1"/>
</dbReference>
<sequence length="78" mass="9302">MTSSYFFTHGNWLSKTEIQFIQKQTDILHSQTVQAIADKKTRNCEKRTKKAKYLWGKRFIIVQIVSEEKRTYMDSSPR</sequence>
<dbReference type="Proteomes" id="UP001619911">
    <property type="component" value="Unassembled WGS sequence"/>
</dbReference>
<accession>A0ABW8IBD2</accession>
<protein>
    <submittedName>
        <fullName evidence="1">Uncharacterized protein</fullName>
    </submittedName>
</protein>
<comment type="caution">
    <text evidence="1">The sequence shown here is derived from an EMBL/GenBank/DDBJ whole genome shotgun (WGS) entry which is preliminary data.</text>
</comment>